<comment type="function">
    <text evidence="7">DNA-binding global transcriptional regulator which is involved in the adaptive response to starvation and acts by directly or indirectly controlling the expression of numerous genes in response to nutrient availability. During rapid exponential growth, CodY is highly active and represses genes whose products allow adaptation to nutrient depletion.</text>
</comment>
<keyword evidence="11" id="KW-1185">Reference proteome</keyword>
<dbReference type="Gene3D" id="1.10.10.10">
    <property type="entry name" value="Winged helix-like DNA-binding domain superfamily/Winged helix DNA-binding domain"/>
    <property type="match status" value="1"/>
</dbReference>
<feature type="DNA-binding region" description="H-T-H motif" evidence="7">
    <location>
        <begin position="203"/>
        <end position="222"/>
    </location>
</feature>
<evidence type="ECO:0000259" key="8">
    <source>
        <dbReference type="Pfam" id="PF06018"/>
    </source>
</evidence>
<dbReference type="Pfam" id="PF06018">
    <property type="entry name" value="CodY"/>
    <property type="match status" value="1"/>
</dbReference>
<dbReference type="InterPro" id="IPR010312">
    <property type="entry name" value="Transc_reg_CodY_N"/>
</dbReference>
<dbReference type="Gene3D" id="3.30.450.40">
    <property type="match status" value="1"/>
</dbReference>
<protein>
    <recommendedName>
        <fullName evidence="6 7">Global transcriptional regulator CodY</fullName>
    </recommendedName>
</protein>
<dbReference type="SUPFAM" id="SSF46785">
    <property type="entry name" value="Winged helix' DNA-binding domain"/>
    <property type="match status" value="1"/>
</dbReference>
<organism evidence="10 11">
    <name type="scientific">Staphylococcus auricularis</name>
    <dbReference type="NCBI Taxonomy" id="29379"/>
    <lineage>
        <taxon>Bacteria</taxon>
        <taxon>Bacillati</taxon>
        <taxon>Bacillota</taxon>
        <taxon>Bacilli</taxon>
        <taxon>Bacillales</taxon>
        <taxon>Staphylococcaceae</taxon>
        <taxon>Staphylococcus</taxon>
    </lineage>
</organism>
<dbReference type="InterPro" id="IPR013198">
    <property type="entry name" value="GTP_trans_reg_CodY_C"/>
</dbReference>
<dbReference type="Proteomes" id="UP000242694">
    <property type="component" value="Unassembled WGS sequence"/>
</dbReference>
<dbReference type="NCBIfam" id="TIGR02787">
    <property type="entry name" value="codY_Gpos"/>
    <property type="match status" value="1"/>
</dbReference>
<dbReference type="InterPro" id="IPR036390">
    <property type="entry name" value="WH_DNA-bd_sf"/>
</dbReference>
<dbReference type="HAMAP" id="MF_00621">
    <property type="entry name" value="HTH_type_CodY"/>
    <property type="match status" value="1"/>
</dbReference>
<evidence type="ECO:0000313" key="10">
    <source>
        <dbReference type="EMBL" id="PTH19879.1"/>
    </source>
</evidence>
<dbReference type="RefSeq" id="WP_107391722.1">
    <property type="nucleotide sequence ID" value="NZ_JAHCOE010000001.1"/>
</dbReference>
<evidence type="ECO:0000256" key="1">
    <source>
        <dbReference type="ARBA" id="ARBA00022490"/>
    </source>
</evidence>
<keyword evidence="1 7" id="KW-0963">Cytoplasm</keyword>
<name>A0ABX5IHB7_9STAP</name>
<dbReference type="PANTHER" id="PTHR40062:SF1">
    <property type="entry name" value="GLOBAL TRANSCRIPTIONAL REGULATOR CODY"/>
    <property type="match status" value="1"/>
</dbReference>
<keyword evidence="4 7" id="KW-0238">DNA-binding</keyword>
<accession>A0ABX5IHB7</accession>
<dbReference type="EMBL" id="PZDI01000001">
    <property type="protein sequence ID" value="PTH19879.1"/>
    <property type="molecule type" value="Genomic_DNA"/>
</dbReference>
<evidence type="ECO:0000256" key="6">
    <source>
        <dbReference type="ARBA" id="ARBA00034538"/>
    </source>
</evidence>
<dbReference type="InterPro" id="IPR029016">
    <property type="entry name" value="GAF-like_dom_sf"/>
</dbReference>
<evidence type="ECO:0000256" key="7">
    <source>
        <dbReference type="HAMAP-Rule" id="MF_00621"/>
    </source>
</evidence>
<evidence type="ECO:0000259" key="9">
    <source>
        <dbReference type="Pfam" id="PF08222"/>
    </source>
</evidence>
<comment type="caution">
    <text evidence="10">The sequence shown here is derived from an EMBL/GenBank/DDBJ whole genome shotgun (WGS) entry which is preliminary data.</text>
</comment>
<keyword evidence="5 7" id="KW-0804">Transcription</keyword>
<keyword evidence="2 7" id="KW-0678">Repressor</keyword>
<evidence type="ECO:0000256" key="4">
    <source>
        <dbReference type="ARBA" id="ARBA00023125"/>
    </source>
</evidence>
<comment type="subcellular location">
    <subcellularLocation>
        <location evidence="7">Cytoplasm</location>
    </subcellularLocation>
</comment>
<evidence type="ECO:0000256" key="2">
    <source>
        <dbReference type="ARBA" id="ARBA00022491"/>
    </source>
</evidence>
<comment type="similarity">
    <text evidence="7">Belongs to the CodY family.</text>
</comment>
<feature type="domain" description="Global transcriptional regulator CodY C-terminal" evidence="9">
    <location>
        <begin position="198"/>
        <end position="255"/>
    </location>
</feature>
<sequence>MSLLSKTRELNILLQKHKGIAVNFKDVAQTISSVTESNVFIVSRKGKILGSSLNELLKNQRIIDMLEDRHIPSEYTEQLMDVKETRSNIGIDEVLTVFPPENKELFNESKTTIFPILGGGERLGTLVLGRVQDDFSENDLVLGEYAATVIGMEILREKHNEVEQDARDKAAINMAISSLSYSESEAIEHIFEELGGKEGLLIASKVADRVGITRSVIVNALRKLESAGVIESRSLGMKGTFIRVKKDKFLDELERLKSE</sequence>
<feature type="region of interest" description="GAF domain" evidence="7">
    <location>
        <begin position="1"/>
        <end position="155"/>
    </location>
</feature>
<keyword evidence="3 7" id="KW-0805">Transcription regulation</keyword>
<gene>
    <name evidence="7" type="primary">codY</name>
    <name evidence="10" type="ORF">BU607_00395</name>
</gene>
<dbReference type="NCBIfam" id="NF003170">
    <property type="entry name" value="PRK04158.1"/>
    <property type="match status" value="1"/>
</dbReference>
<dbReference type="Pfam" id="PF08222">
    <property type="entry name" value="HTH_CodY"/>
    <property type="match status" value="1"/>
</dbReference>
<reference evidence="10 11" key="1">
    <citation type="journal article" date="2016" name="Front. Microbiol.">
        <title>Comprehensive Phylogenetic Analysis of Bovine Non-aureus Staphylococci Species Based on Whole-Genome Sequencing.</title>
        <authorList>
            <person name="Naushad S."/>
            <person name="Barkema H.W."/>
            <person name="Luby C."/>
            <person name="Condas L.A."/>
            <person name="Nobrega D.B."/>
            <person name="Carson D.A."/>
            <person name="De Buck J."/>
        </authorList>
    </citation>
    <scope>NUCLEOTIDE SEQUENCE [LARGE SCALE GENOMIC DNA]</scope>
    <source>
        <strain evidence="10 11">SNUC 993</strain>
    </source>
</reference>
<proteinExistence type="inferred from homology"/>
<evidence type="ECO:0000256" key="3">
    <source>
        <dbReference type="ARBA" id="ARBA00023015"/>
    </source>
</evidence>
<evidence type="ECO:0000256" key="5">
    <source>
        <dbReference type="ARBA" id="ARBA00023163"/>
    </source>
</evidence>
<dbReference type="InterPro" id="IPR014154">
    <property type="entry name" value="CodY"/>
</dbReference>
<dbReference type="PANTHER" id="PTHR40062">
    <property type="entry name" value="GTP-SENSING TRANSCRIPTIONAL PLEIOTROPIC REPRESSOR CODY"/>
    <property type="match status" value="1"/>
</dbReference>
<dbReference type="InterPro" id="IPR036388">
    <property type="entry name" value="WH-like_DNA-bd_sf"/>
</dbReference>
<dbReference type="PIRSF" id="PIRSF011572">
    <property type="entry name" value="GTP_sensing_CodY"/>
    <property type="match status" value="1"/>
</dbReference>
<feature type="domain" description="Global transcriptional regulator CodY N-terminal" evidence="8">
    <location>
        <begin position="2"/>
        <end position="178"/>
    </location>
</feature>
<evidence type="ECO:0000313" key="11">
    <source>
        <dbReference type="Proteomes" id="UP000242694"/>
    </source>
</evidence>